<dbReference type="InterPro" id="IPR022191">
    <property type="entry name" value="DUF3717"/>
</dbReference>
<organism evidence="1 2">
    <name type="scientific">Paraburkholderia tagetis</name>
    <dbReference type="NCBI Taxonomy" id="2913261"/>
    <lineage>
        <taxon>Bacteria</taxon>
        <taxon>Pseudomonadati</taxon>
        <taxon>Pseudomonadota</taxon>
        <taxon>Betaproteobacteria</taxon>
        <taxon>Burkholderiales</taxon>
        <taxon>Burkholderiaceae</taxon>
        <taxon>Paraburkholderia</taxon>
    </lineage>
</organism>
<evidence type="ECO:0000313" key="2">
    <source>
        <dbReference type="Proteomes" id="UP001139308"/>
    </source>
</evidence>
<proteinExistence type="predicted"/>
<dbReference type="AlphaFoldDB" id="A0A9X1ULA7"/>
<evidence type="ECO:0000313" key="1">
    <source>
        <dbReference type="EMBL" id="MCG5077474.1"/>
    </source>
</evidence>
<accession>A0A9X1ULA7</accession>
<protein>
    <submittedName>
        <fullName evidence="1">DUF3717 domain-containing protein</fullName>
    </submittedName>
</protein>
<dbReference type="Pfam" id="PF12512">
    <property type="entry name" value="DUF3717"/>
    <property type="match status" value="1"/>
</dbReference>
<dbReference type="EMBL" id="JAKLJA010000036">
    <property type="protein sequence ID" value="MCG5077474.1"/>
    <property type="molecule type" value="Genomic_DNA"/>
</dbReference>
<dbReference type="Proteomes" id="UP001139308">
    <property type="component" value="Unassembled WGS sequence"/>
</dbReference>
<name>A0A9X1ULA7_9BURK</name>
<comment type="caution">
    <text evidence="1">The sequence shown here is derived from an EMBL/GenBank/DDBJ whole genome shotgun (WGS) entry which is preliminary data.</text>
</comment>
<reference evidence="1" key="1">
    <citation type="submission" date="2022-01" db="EMBL/GenBank/DDBJ databases">
        <title>Genome sequence and assembly of Parabukholderia sp. RG36.</title>
        <authorList>
            <person name="Chhetri G."/>
        </authorList>
    </citation>
    <scope>NUCLEOTIDE SEQUENCE</scope>
    <source>
        <strain evidence="1">RG36</strain>
    </source>
</reference>
<dbReference type="RefSeq" id="WP_238467371.1">
    <property type="nucleotide sequence ID" value="NZ_JAKLJA010000036.1"/>
</dbReference>
<keyword evidence="2" id="KW-1185">Reference proteome</keyword>
<sequence length="75" mass="8397">MTTHLTIAEIEQAINFWCAREAPGEDGALCARARTLADVYGLMIYERAASVDVSRLTPEQMDAIRVALYQRELPL</sequence>
<gene>
    <name evidence="1" type="ORF">L5014_29710</name>
</gene>